<reference evidence="3" key="1">
    <citation type="submission" date="2021-06" db="EMBL/GenBank/DDBJ databases">
        <authorList>
            <person name="Kallberg Y."/>
            <person name="Tangrot J."/>
            <person name="Rosling A."/>
        </authorList>
    </citation>
    <scope>NUCLEOTIDE SEQUENCE</scope>
    <source>
        <strain evidence="3">IA702</strain>
    </source>
</reference>
<evidence type="ECO:0000256" key="2">
    <source>
        <dbReference type="SAM" id="Phobius"/>
    </source>
</evidence>
<protein>
    <submittedName>
        <fullName evidence="3">3864_t:CDS:1</fullName>
    </submittedName>
</protein>
<evidence type="ECO:0000313" key="3">
    <source>
        <dbReference type="EMBL" id="CAG8455917.1"/>
    </source>
</evidence>
<feature type="transmembrane region" description="Helical" evidence="2">
    <location>
        <begin position="133"/>
        <end position="153"/>
    </location>
</feature>
<dbReference type="Proteomes" id="UP000789572">
    <property type="component" value="Unassembled WGS sequence"/>
</dbReference>
<sequence>MPPMSKWSVHSKSRSFRRWSINRRGDGGAGTGNNKPQPTPKNGGNNNSPPKDPTDPKPDGNPDNSGSSSSTNSSNGDSPIPTNTDGNNGNNTSVSSIGVSSGGSPSVNSPPNPVDQPSTVEGGAKSGGSNSTIITLILIVTVISLGLIGLLLYKRRRRRRERAEDYNEKRKSDCSTINLCSSGFNLDPASFTLEKVSVDKDTPLAEDVRPSSPPGSFERYSIDSQADVAPHSIPVITIQDTLDSETPNSNSNSDDSFPISLLDAPTSTDDHVREDARDYLQDGVQEDDAGDNDDDNASEDSIVISEEIAFPVPPSRDVDNGKRLSYSSIDDEQYI</sequence>
<proteinExistence type="predicted"/>
<feature type="compositionally biased region" description="Basic residues" evidence="1">
    <location>
        <begin position="9"/>
        <end position="21"/>
    </location>
</feature>
<feature type="compositionally biased region" description="Acidic residues" evidence="1">
    <location>
        <begin position="284"/>
        <end position="298"/>
    </location>
</feature>
<feature type="region of interest" description="Disordered" evidence="1">
    <location>
        <begin position="242"/>
        <end position="335"/>
    </location>
</feature>
<feature type="compositionally biased region" description="Low complexity" evidence="1">
    <location>
        <begin position="61"/>
        <end position="107"/>
    </location>
</feature>
<name>A0A9N8VID1_9GLOM</name>
<gene>
    <name evidence="3" type="ORF">POCULU_LOCUS296</name>
</gene>
<comment type="caution">
    <text evidence="3">The sequence shown here is derived from an EMBL/GenBank/DDBJ whole genome shotgun (WGS) entry which is preliminary data.</text>
</comment>
<dbReference type="EMBL" id="CAJVPJ010000015">
    <property type="protein sequence ID" value="CAG8455917.1"/>
    <property type="molecule type" value="Genomic_DNA"/>
</dbReference>
<organism evidence="3 4">
    <name type="scientific">Paraglomus occultum</name>
    <dbReference type="NCBI Taxonomy" id="144539"/>
    <lineage>
        <taxon>Eukaryota</taxon>
        <taxon>Fungi</taxon>
        <taxon>Fungi incertae sedis</taxon>
        <taxon>Mucoromycota</taxon>
        <taxon>Glomeromycotina</taxon>
        <taxon>Glomeromycetes</taxon>
        <taxon>Paraglomerales</taxon>
        <taxon>Paraglomeraceae</taxon>
        <taxon>Paraglomus</taxon>
    </lineage>
</organism>
<feature type="compositionally biased region" description="Low complexity" evidence="1">
    <location>
        <begin position="40"/>
        <end position="49"/>
    </location>
</feature>
<dbReference type="AlphaFoldDB" id="A0A9N8VID1"/>
<keyword evidence="2" id="KW-1133">Transmembrane helix</keyword>
<keyword evidence="4" id="KW-1185">Reference proteome</keyword>
<evidence type="ECO:0000256" key="1">
    <source>
        <dbReference type="SAM" id="MobiDB-lite"/>
    </source>
</evidence>
<evidence type="ECO:0000313" key="4">
    <source>
        <dbReference type="Proteomes" id="UP000789572"/>
    </source>
</evidence>
<dbReference type="OrthoDB" id="10641594at2759"/>
<feature type="compositionally biased region" description="Basic and acidic residues" evidence="1">
    <location>
        <begin position="268"/>
        <end position="280"/>
    </location>
</feature>
<keyword evidence="2" id="KW-0812">Transmembrane</keyword>
<feature type="region of interest" description="Disordered" evidence="1">
    <location>
        <begin position="1"/>
        <end position="127"/>
    </location>
</feature>
<keyword evidence="2" id="KW-0472">Membrane</keyword>
<accession>A0A9N8VID1</accession>